<dbReference type="GeneID" id="19975080"/>
<evidence type="ECO:0000256" key="2">
    <source>
        <dbReference type="SAM" id="MobiDB-lite"/>
    </source>
</evidence>
<feature type="region of interest" description="Disordered" evidence="2">
    <location>
        <begin position="544"/>
        <end position="570"/>
    </location>
</feature>
<dbReference type="VEuPathDB" id="FungiDB:HMPREF1541_07741"/>
<evidence type="ECO:0000259" key="3">
    <source>
        <dbReference type="SMART" id="SM01017"/>
    </source>
</evidence>
<feature type="region of interest" description="Disordered" evidence="2">
    <location>
        <begin position="582"/>
        <end position="669"/>
    </location>
</feature>
<dbReference type="InterPro" id="IPR014752">
    <property type="entry name" value="Arrestin-like_C"/>
</dbReference>
<name>W2RNS0_CYPE1</name>
<dbReference type="eggNOG" id="ENOG502RWPB">
    <property type="taxonomic scope" value="Eukaryota"/>
</dbReference>
<organism evidence="4 5">
    <name type="scientific">Cyphellophora europaea (strain CBS 101466)</name>
    <name type="common">Phialophora europaea</name>
    <dbReference type="NCBI Taxonomy" id="1220924"/>
    <lineage>
        <taxon>Eukaryota</taxon>
        <taxon>Fungi</taxon>
        <taxon>Dikarya</taxon>
        <taxon>Ascomycota</taxon>
        <taxon>Pezizomycotina</taxon>
        <taxon>Eurotiomycetes</taxon>
        <taxon>Chaetothyriomycetidae</taxon>
        <taxon>Chaetothyriales</taxon>
        <taxon>Cyphellophoraceae</taxon>
        <taxon>Cyphellophora</taxon>
    </lineage>
</organism>
<feature type="compositionally biased region" description="Polar residues" evidence="2">
    <location>
        <begin position="634"/>
        <end position="669"/>
    </location>
</feature>
<dbReference type="Gene3D" id="2.60.40.640">
    <property type="match status" value="1"/>
</dbReference>
<evidence type="ECO:0000256" key="1">
    <source>
        <dbReference type="ARBA" id="ARBA00005298"/>
    </source>
</evidence>
<proteinExistence type="inferred from homology"/>
<accession>W2RNS0</accession>
<feature type="compositionally biased region" description="Basic and acidic residues" evidence="2">
    <location>
        <begin position="449"/>
        <end position="458"/>
    </location>
</feature>
<dbReference type="InterPro" id="IPR014756">
    <property type="entry name" value="Ig_E-set"/>
</dbReference>
<dbReference type="EMBL" id="KB822723">
    <property type="protein sequence ID" value="ETN38117.1"/>
    <property type="molecule type" value="Genomic_DNA"/>
</dbReference>
<feature type="region of interest" description="Disordered" evidence="2">
    <location>
        <begin position="435"/>
        <end position="470"/>
    </location>
</feature>
<dbReference type="InParanoid" id="W2RNS0"/>
<dbReference type="RefSeq" id="XP_008720286.1">
    <property type="nucleotide sequence ID" value="XM_008722064.1"/>
</dbReference>
<dbReference type="SUPFAM" id="SSF81296">
    <property type="entry name" value="E set domains"/>
    <property type="match status" value="1"/>
</dbReference>
<comment type="similarity">
    <text evidence="1">Belongs to the arrestin family.</text>
</comment>
<keyword evidence="5" id="KW-1185">Reference proteome</keyword>
<dbReference type="Proteomes" id="UP000030752">
    <property type="component" value="Unassembled WGS sequence"/>
</dbReference>
<dbReference type="HOGENOM" id="CLU_016010_0_0_1"/>
<dbReference type="OrthoDB" id="298939at2759"/>
<dbReference type="Pfam" id="PF02752">
    <property type="entry name" value="Arrestin_C"/>
    <property type="match status" value="1"/>
</dbReference>
<dbReference type="PANTHER" id="PTHR11188:SF17">
    <property type="entry name" value="FI21816P1"/>
    <property type="match status" value="1"/>
</dbReference>
<reference evidence="4 5" key="1">
    <citation type="submission" date="2013-03" db="EMBL/GenBank/DDBJ databases">
        <title>The Genome Sequence of Phialophora europaea CBS 101466.</title>
        <authorList>
            <consortium name="The Broad Institute Genomics Platform"/>
            <person name="Cuomo C."/>
            <person name="de Hoog S."/>
            <person name="Gorbushina A."/>
            <person name="Walker B."/>
            <person name="Young S.K."/>
            <person name="Zeng Q."/>
            <person name="Gargeya S."/>
            <person name="Fitzgerald M."/>
            <person name="Haas B."/>
            <person name="Abouelleil A."/>
            <person name="Allen A.W."/>
            <person name="Alvarado L."/>
            <person name="Arachchi H.M."/>
            <person name="Berlin A.M."/>
            <person name="Chapman S.B."/>
            <person name="Gainer-Dewar J."/>
            <person name="Goldberg J."/>
            <person name="Griggs A."/>
            <person name="Gujja S."/>
            <person name="Hansen M."/>
            <person name="Howarth C."/>
            <person name="Imamovic A."/>
            <person name="Ireland A."/>
            <person name="Larimer J."/>
            <person name="McCowan C."/>
            <person name="Murphy C."/>
            <person name="Pearson M."/>
            <person name="Poon T.W."/>
            <person name="Priest M."/>
            <person name="Roberts A."/>
            <person name="Saif S."/>
            <person name="Shea T."/>
            <person name="Sisk P."/>
            <person name="Sykes S."/>
            <person name="Wortman J."/>
            <person name="Nusbaum C."/>
            <person name="Birren B."/>
        </authorList>
    </citation>
    <scope>NUCLEOTIDE SEQUENCE [LARGE SCALE GENOMIC DNA]</scope>
    <source>
        <strain evidence="4 5">CBS 101466</strain>
    </source>
</reference>
<dbReference type="GO" id="GO:0005737">
    <property type="term" value="C:cytoplasm"/>
    <property type="evidence" value="ECO:0007669"/>
    <property type="project" value="TreeGrafter"/>
</dbReference>
<dbReference type="PANTHER" id="PTHR11188">
    <property type="entry name" value="ARRESTIN DOMAIN CONTAINING PROTEIN"/>
    <property type="match status" value="1"/>
</dbReference>
<dbReference type="InterPro" id="IPR011022">
    <property type="entry name" value="Arrestin_C-like"/>
</dbReference>
<dbReference type="SMART" id="SM01017">
    <property type="entry name" value="Arrestin_C"/>
    <property type="match status" value="1"/>
</dbReference>
<dbReference type="AlphaFoldDB" id="W2RNS0"/>
<protein>
    <recommendedName>
        <fullName evidence="3">Arrestin C-terminal-like domain-containing protein</fullName>
    </recommendedName>
</protein>
<feature type="compositionally biased region" description="Polar residues" evidence="2">
    <location>
        <begin position="561"/>
        <end position="570"/>
    </location>
</feature>
<dbReference type="InterPro" id="IPR050357">
    <property type="entry name" value="Arrestin_domain-protein"/>
</dbReference>
<feature type="domain" description="Arrestin C-terminal-like" evidence="3">
    <location>
        <begin position="221"/>
        <end position="368"/>
    </location>
</feature>
<dbReference type="STRING" id="1220924.W2RNS0"/>
<evidence type="ECO:0000313" key="4">
    <source>
        <dbReference type="EMBL" id="ETN38117.1"/>
    </source>
</evidence>
<sequence length="669" mass="73937">MDRSIQSSDAMRPSPLHTVIRTIPPMDLLDKANVKSDRLELGVYLPSPLFVGGGTVEGHISLTVDDAILVSRKRLKPVSISRLSVDIIGVEEINDGRRWAFLALGIDLFSEDHPPPNSLIDSRSPKYKSELGWVMKPASATVPFCINLPLNLGPPPYTSKQACIRYVVCPTAQIAVGDKHMIVRQSWNIQMLTVHDPEKALSSLPSPLLATDSLTVSQSPDIQTVRVTAGLHRQTWVNGSVIFVDVHIINQSSRTIKKIEVQLEKTTLWYTHAAAGTVEKSASHLRLPKRSDTEVVNTTTIKKNKDWAGVIPHSSEVRTSPLEIPRGHVTISTGRYFEVRYFINVVVSVSMFKSCTVQLPVTLIHINSLDILPNSLAQVAASIEAKRSRTLPLSQEHYQQYHQGQAFAAPRRQSLEQSRAESVLASNDVSLLTQELDNSPRRFHGRGLSHAEMKENKSGRPSVTSATHHHSKHHASCYHCHLLYKQQEERPGTSATQAGPRLPRLQVSTSGLGFSESEFELPSESPKKVMLSEHERKMINQQRELKLQRQSSLGQRKMSAGNDSGQLQEQPTYQSWRNVAADSEPFPMRPTGPLRDLGARALNVPRKPISSMKSKAKEPIRARSKTNPERMGSLSRSSRNRQGALSADLINSGSGASNGPSQSSGSNRP</sequence>
<evidence type="ECO:0000313" key="5">
    <source>
        <dbReference type="Proteomes" id="UP000030752"/>
    </source>
</evidence>
<gene>
    <name evidence="4" type="ORF">HMPREF1541_07741</name>
</gene>
<dbReference type="GO" id="GO:0015031">
    <property type="term" value="P:protein transport"/>
    <property type="evidence" value="ECO:0007669"/>
    <property type="project" value="TreeGrafter"/>
</dbReference>